<evidence type="ECO:0000313" key="3">
    <source>
        <dbReference type="Proteomes" id="UP000001070"/>
    </source>
</evidence>
<keyword evidence="1" id="KW-0812">Transmembrane</keyword>
<keyword evidence="1" id="KW-1133">Transmembrane helix</keyword>
<protein>
    <submittedName>
        <fullName evidence="2">GH13127</fullName>
    </submittedName>
</protein>
<dbReference type="eggNOG" id="ENOG502TD98">
    <property type="taxonomic scope" value="Eukaryota"/>
</dbReference>
<evidence type="ECO:0000313" key="2">
    <source>
        <dbReference type="EMBL" id="EDV99256.1"/>
    </source>
</evidence>
<evidence type="ECO:0000256" key="1">
    <source>
        <dbReference type="SAM" id="Phobius"/>
    </source>
</evidence>
<dbReference type="EMBL" id="CH916372">
    <property type="protein sequence ID" value="EDV99256.1"/>
    <property type="molecule type" value="Genomic_DNA"/>
</dbReference>
<dbReference type="InParanoid" id="B4JQS6"/>
<name>B4JQS6_DROGR</name>
<sequence length="108" mass="11784">MSLPLKSKLLLVPITRRSAPIGQAQRMCLGAGVGVGIGAQLQHVRRHAAICGPPRFPMSAAQKLIMGGGSILVMMIIPFWALFQMPRWSAKHNNRPYGDEAEEVPPEE</sequence>
<dbReference type="OMA" id="HNNRPYG"/>
<accession>B4JQS6</accession>
<feature type="transmembrane region" description="Helical" evidence="1">
    <location>
        <begin position="64"/>
        <end position="83"/>
    </location>
</feature>
<dbReference type="STRING" id="7222.B4JQS6"/>
<keyword evidence="3" id="KW-1185">Reference proteome</keyword>
<dbReference type="Proteomes" id="UP000001070">
    <property type="component" value="Unassembled WGS sequence"/>
</dbReference>
<dbReference type="OrthoDB" id="7971458at2759"/>
<reference evidence="2 3" key="1">
    <citation type="journal article" date="2007" name="Nature">
        <title>Evolution of genes and genomes on the Drosophila phylogeny.</title>
        <authorList>
            <consortium name="Drosophila 12 Genomes Consortium"/>
            <person name="Clark A.G."/>
            <person name="Eisen M.B."/>
            <person name="Smith D.R."/>
            <person name="Bergman C.M."/>
            <person name="Oliver B."/>
            <person name="Markow T.A."/>
            <person name="Kaufman T.C."/>
            <person name="Kellis M."/>
            <person name="Gelbart W."/>
            <person name="Iyer V.N."/>
            <person name="Pollard D.A."/>
            <person name="Sackton T.B."/>
            <person name="Larracuente A.M."/>
            <person name="Singh N.D."/>
            <person name="Abad J.P."/>
            <person name="Abt D.N."/>
            <person name="Adryan B."/>
            <person name="Aguade M."/>
            <person name="Akashi H."/>
            <person name="Anderson W.W."/>
            <person name="Aquadro C.F."/>
            <person name="Ardell D.H."/>
            <person name="Arguello R."/>
            <person name="Artieri C.G."/>
            <person name="Barbash D.A."/>
            <person name="Barker D."/>
            <person name="Barsanti P."/>
            <person name="Batterham P."/>
            <person name="Batzoglou S."/>
            <person name="Begun D."/>
            <person name="Bhutkar A."/>
            <person name="Blanco E."/>
            <person name="Bosak S.A."/>
            <person name="Bradley R.K."/>
            <person name="Brand A.D."/>
            <person name="Brent M.R."/>
            <person name="Brooks A.N."/>
            <person name="Brown R.H."/>
            <person name="Butlin R.K."/>
            <person name="Caggese C."/>
            <person name="Calvi B.R."/>
            <person name="Bernardo de Carvalho A."/>
            <person name="Caspi A."/>
            <person name="Castrezana S."/>
            <person name="Celniker S.E."/>
            <person name="Chang J.L."/>
            <person name="Chapple C."/>
            <person name="Chatterji S."/>
            <person name="Chinwalla A."/>
            <person name="Civetta A."/>
            <person name="Clifton S.W."/>
            <person name="Comeron J.M."/>
            <person name="Costello J.C."/>
            <person name="Coyne J.A."/>
            <person name="Daub J."/>
            <person name="David R.G."/>
            <person name="Delcher A.L."/>
            <person name="Delehaunty K."/>
            <person name="Do C.B."/>
            <person name="Ebling H."/>
            <person name="Edwards K."/>
            <person name="Eickbush T."/>
            <person name="Evans J.D."/>
            <person name="Filipski A."/>
            <person name="Findeiss S."/>
            <person name="Freyhult E."/>
            <person name="Fulton L."/>
            <person name="Fulton R."/>
            <person name="Garcia A.C."/>
            <person name="Gardiner A."/>
            <person name="Garfield D.A."/>
            <person name="Garvin B.E."/>
            <person name="Gibson G."/>
            <person name="Gilbert D."/>
            <person name="Gnerre S."/>
            <person name="Godfrey J."/>
            <person name="Good R."/>
            <person name="Gotea V."/>
            <person name="Gravely B."/>
            <person name="Greenberg A.J."/>
            <person name="Griffiths-Jones S."/>
            <person name="Gross S."/>
            <person name="Guigo R."/>
            <person name="Gustafson E.A."/>
            <person name="Haerty W."/>
            <person name="Hahn M.W."/>
            <person name="Halligan D.L."/>
            <person name="Halpern A.L."/>
            <person name="Halter G.M."/>
            <person name="Han M.V."/>
            <person name="Heger A."/>
            <person name="Hillier L."/>
            <person name="Hinrichs A.S."/>
            <person name="Holmes I."/>
            <person name="Hoskins R.A."/>
            <person name="Hubisz M.J."/>
            <person name="Hultmark D."/>
            <person name="Huntley M.A."/>
            <person name="Jaffe D.B."/>
            <person name="Jagadeeshan S."/>
            <person name="Jeck W.R."/>
            <person name="Johnson J."/>
            <person name="Jones C.D."/>
            <person name="Jordan W.C."/>
            <person name="Karpen G.H."/>
            <person name="Kataoka E."/>
            <person name="Keightley P.D."/>
            <person name="Kheradpour P."/>
            <person name="Kirkness E.F."/>
            <person name="Koerich L.B."/>
            <person name="Kristiansen K."/>
            <person name="Kudrna D."/>
            <person name="Kulathinal R.J."/>
            <person name="Kumar S."/>
            <person name="Kwok R."/>
            <person name="Lander E."/>
            <person name="Langley C.H."/>
            <person name="Lapoint R."/>
            <person name="Lazzaro B.P."/>
            <person name="Lee S.J."/>
            <person name="Levesque L."/>
            <person name="Li R."/>
            <person name="Lin C.F."/>
            <person name="Lin M.F."/>
            <person name="Lindblad-Toh K."/>
            <person name="Llopart A."/>
            <person name="Long M."/>
            <person name="Low L."/>
            <person name="Lozovsky E."/>
            <person name="Lu J."/>
            <person name="Luo M."/>
            <person name="Machado C.A."/>
            <person name="Makalowski W."/>
            <person name="Marzo M."/>
            <person name="Matsuda M."/>
            <person name="Matzkin L."/>
            <person name="McAllister B."/>
            <person name="McBride C.S."/>
            <person name="McKernan B."/>
            <person name="McKernan K."/>
            <person name="Mendez-Lago M."/>
            <person name="Minx P."/>
            <person name="Mollenhauer M.U."/>
            <person name="Montooth K."/>
            <person name="Mount S.M."/>
            <person name="Mu X."/>
            <person name="Myers E."/>
            <person name="Negre B."/>
            <person name="Newfeld S."/>
            <person name="Nielsen R."/>
            <person name="Noor M.A."/>
            <person name="O'Grady P."/>
            <person name="Pachter L."/>
            <person name="Papaceit M."/>
            <person name="Parisi M.J."/>
            <person name="Parisi M."/>
            <person name="Parts L."/>
            <person name="Pedersen J.S."/>
            <person name="Pesole G."/>
            <person name="Phillippy A.M."/>
            <person name="Ponting C.P."/>
            <person name="Pop M."/>
            <person name="Porcelli D."/>
            <person name="Powell J.R."/>
            <person name="Prohaska S."/>
            <person name="Pruitt K."/>
            <person name="Puig M."/>
            <person name="Quesneville H."/>
            <person name="Ram K.R."/>
            <person name="Rand D."/>
            <person name="Rasmussen M.D."/>
            <person name="Reed L.K."/>
            <person name="Reenan R."/>
            <person name="Reily A."/>
            <person name="Remington K.A."/>
            <person name="Rieger T.T."/>
            <person name="Ritchie M.G."/>
            <person name="Robin C."/>
            <person name="Rogers Y.H."/>
            <person name="Rohde C."/>
            <person name="Rozas J."/>
            <person name="Rubenfield M.J."/>
            <person name="Ruiz A."/>
            <person name="Russo S."/>
            <person name="Salzberg S.L."/>
            <person name="Sanchez-Gracia A."/>
            <person name="Saranga D.J."/>
            <person name="Sato H."/>
            <person name="Schaeffer S.W."/>
            <person name="Schatz M.C."/>
            <person name="Schlenke T."/>
            <person name="Schwartz R."/>
            <person name="Segarra C."/>
            <person name="Singh R.S."/>
            <person name="Sirot L."/>
            <person name="Sirota M."/>
            <person name="Sisneros N.B."/>
            <person name="Smith C.D."/>
            <person name="Smith T.F."/>
            <person name="Spieth J."/>
            <person name="Stage D.E."/>
            <person name="Stark A."/>
            <person name="Stephan W."/>
            <person name="Strausberg R.L."/>
            <person name="Strempel S."/>
            <person name="Sturgill D."/>
            <person name="Sutton G."/>
            <person name="Sutton G.G."/>
            <person name="Tao W."/>
            <person name="Teichmann S."/>
            <person name="Tobari Y.N."/>
            <person name="Tomimura Y."/>
            <person name="Tsolas J.M."/>
            <person name="Valente V.L."/>
            <person name="Venter E."/>
            <person name="Venter J.C."/>
            <person name="Vicario S."/>
            <person name="Vieira F.G."/>
            <person name="Vilella A.J."/>
            <person name="Villasante A."/>
            <person name="Walenz B."/>
            <person name="Wang J."/>
            <person name="Wasserman M."/>
            <person name="Watts T."/>
            <person name="Wilson D."/>
            <person name="Wilson R.K."/>
            <person name="Wing R.A."/>
            <person name="Wolfner M.F."/>
            <person name="Wong A."/>
            <person name="Wong G.K."/>
            <person name="Wu C.I."/>
            <person name="Wu G."/>
            <person name="Yamamoto D."/>
            <person name="Yang H.P."/>
            <person name="Yang S.P."/>
            <person name="Yorke J.A."/>
            <person name="Yoshida K."/>
            <person name="Zdobnov E."/>
            <person name="Zhang P."/>
            <person name="Zhang Y."/>
            <person name="Zimin A.V."/>
            <person name="Baldwin J."/>
            <person name="Abdouelleil A."/>
            <person name="Abdulkadir J."/>
            <person name="Abebe A."/>
            <person name="Abera B."/>
            <person name="Abreu J."/>
            <person name="Acer S.C."/>
            <person name="Aftuck L."/>
            <person name="Alexander A."/>
            <person name="An P."/>
            <person name="Anderson E."/>
            <person name="Anderson S."/>
            <person name="Arachi H."/>
            <person name="Azer M."/>
            <person name="Bachantsang P."/>
            <person name="Barry A."/>
            <person name="Bayul T."/>
            <person name="Berlin A."/>
            <person name="Bessette D."/>
            <person name="Bloom T."/>
            <person name="Blye J."/>
            <person name="Boguslavskiy L."/>
            <person name="Bonnet C."/>
            <person name="Boukhgalter B."/>
            <person name="Bourzgui I."/>
            <person name="Brown A."/>
            <person name="Cahill P."/>
            <person name="Channer S."/>
            <person name="Cheshatsang Y."/>
            <person name="Chuda L."/>
            <person name="Citroen M."/>
            <person name="Collymore A."/>
            <person name="Cooke P."/>
            <person name="Costello M."/>
            <person name="D'Aco K."/>
            <person name="Daza R."/>
            <person name="De Haan G."/>
            <person name="DeGray S."/>
            <person name="DeMaso C."/>
            <person name="Dhargay N."/>
            <person name="Dooley K."/>
            <person name="Dooley E."/>
            <person name="Doricent M."/>
            <person name="Dorje P."/>
            <person name="Dorjee K."/>
            <person name="Dupes A."/>
            <person name="Elong R."/>
            <person name="Falk J."/>
            <person name="Farina A."/>
            <person name="Faro S."/>
            <person name="Ferguson D."/>
            <person name="Fisher S."/>
            <person name="Foley C.D."/>
            <person name="Franke A."/>
            <person name="Friedrich D."/>
            <person name="Gadbois L."/>
            <person name="Gearin G."/>
            <person name="Gearin C.R."/>
            <person name="Giannoukos G."/>
            <person name="Goode T."/>
            <person name="Graham J."/>
            <person name="Grandbois E."/>
            <person name="Grewal S."/>
            <person name="Gyaltsen K."/>
            <person name="Hafez N."/>
            <person name="Hagos B."/>
            <person name="Hall J."/>
            <person name="Henson C."/>
            <person name="Hollinger A."/>
            <person name="Honan T."/>
            <person name="Huard M.D."/>
            <person name="Hughes L."/>
            <person name="Hurhula B."/>
            <person name="Husby M.E."/>
            <person name="Kamat A."/>
            <person name="Kanga B."/>
            <person name="Kashin S."/>
            <person name="Khazanovich D."/>
            <person name="Kisner P."/>
            <person name="Lance K."/>
            <person name="Lara M."/>
            <person name="Lee W."/>
            <person name="Lennon N."/>
            <person name="Letendre F."/>
            <person name="LeVine R."/>
            <person name="Lipovsky A."/>
            <person name="Liu X."/>
            <person name="Liu J."/>
            <person name="Liu S."/>
            <person name="Lokyitsang T."/>
            <person name="Lokyitsang Y."/>
            <person name="Lubonja R."/>
            <person name="Lui A."/>
            <person name="MacDonald P."/>
            <person name="Magnisalis V."/>
            <person name="Maru K."/>
            <person name="Matthews C."/>
            <person name="McCusker W."/>
            <person name="McDonough S."/>
            <person name="Mehta T."/>
            <person name="Meldrim J."/>
            <person name="Meneus L."/>
            <person name="Mihai O."/>
            <person name="Mihalev A."/>
            <person name="Mihova T."/>
            <person name="Mittelman R."/>
            <person name="Mlenga V."/>
            <person name="Montmayeur A."/>
            <person name="Mulrain L."/>
            <person name="Navidi A."/>
            <person name="Naylor J."/>
            <person name="Negash T."/>
            <person name="Nguyen T."/>
            <person name="Nguyen N."/>
            <person name="Nicol R."/>
            <person name="Norbu C."/>
            <person name="Norbu N."/>
            <person name="Novod N."/>
            <person name="O'Neill B."/>
            <person name="Osman S."/>
            <person name="Markiewicz E."/>
            <person name="Oyono O.L."/>
            <person name="Patti C."/>
            <person name="Phunkhang P."/>
            <person name="Pierre F."/>
            <person name="Priest M."/>
            <person name="Raghuraman S."/>
            <person name="Rege F."/>
            <person name="Reyes R."/>
            <person name="Rise C."/>
            <person name="Rogov P."/>
            <person name="Ross K."/>
            <person name="Ryan E."/>
            <person name="Settipalli S."/>
            <person name="Shea T."/>
            <person name="Sherpa N."/>
            <person name="Shi L."/>
            <person name="Shih D."/>
            <person name="Sparrow T."/>
            <person name="Spaulding J."/>
            <person name="Stalker J."/>
            <person name="Stange-Thomann N."/>
            <person name="Stavropoulos S."/>
            <person name="Stone C."/>
            <person name="Strader C."/>
            <person name="Tesfaye S."/>
            <person name="Thomson T."/>
            <person name="Thoulutsang Y."/>
            <person name="Thoulutsang D."/>
            <person name="Topham K."/>
            <person name="Topping I."/>
            <person name="Tsamla T."/>
            <person name="Vassiliev H."/>
            <person name="Vo A."/>
            <person name="Wangchuk T."/>
            <person name="Wangdi T."/>
            <person name="Weiand M."/>
            <person name="Wilkinson J."/>
            <person name="Wilson A."/>
            <person name="Yadav S."/>
            <person name="Young G."/>
            <person name="Yu Q."/>
            <person name="Zembek L."/>
            <person name="Zhong D."/>
            <person name="Zimmer A."/>
            <person name="Zwirko Z."/>
            <person name="Jaffe D.B."/>
            <person name="Alvarez P."/>
            <person name="Brockman W."/>
            <person name="Butler J."/>
            <person name="Chin C."/>
            <person name="Gnerre S."/>
            <person name="Grabherr M."/>
            <person name="Kleber M."/>
            <person name="Mauceli E."/>
            <person name="MacCallum I."/>
        </authorList>
    </citation>
    <scope>NUCLEOTIDE SEQUENCE [LARGE SCALE GENOMIC DNA]</scope>
    <source>
        <strain evidence="3">Tucson 15287-2541.00</strain>
    </source>
</reference>
<dbReference type="HOGENOM" id="CLU_174264_0_0_1"/>
<keyword evidence="1" id="KW-0472">Membrane</keyword>
<proteinExistence type="predicted"/>
<dbReference type="PhylomeDB" id="B4JQS6"/>
<organism evidence="3">
    <name type="scientific">Drosophila grimshawi</name>
    <name type="common">Hawaiian fruit fly</name>
    <name type="synonym">Idiomyia grimshawi</name>
    <dbReference type="NCBI Taxonomy" id="7222"/>
    <lineage>
        <taxon>Eukaryota</taxon>
        <taxon>Metazoa</taxon>
        <taxon>Ecdysozoa</taxon>
        <taxon>Arthropoda</taxon>
        <taxon>Hexapoda</taxon>
        <taxon>Insecta</taxon>
        <taxon>Pterygota</taxon>
        <taxon>Neoptera</taxon>
        <taxon>Endopterygota</taxon>
        <taxon>Diptera</taxon>
        <taxon>Brachycera</taxon>
        <taxon>Muscomorpha</taxon>
        <taxon>Ephydroidea</taxon>
        <taxon>Drosophilidae</taxon>
        <taxon>Drosophila</taxon>
        <taxon>Hawaiian Drosophila</taxon>
    </lineage>
</organism>
<gene>
    <name evidence="2" type="primary">Dgri\GH13127</name>
    <name evidence="2" type="ORF">Dgri_GH13127</name>
</gene>
<dbReference type="KEGG" id="dgr:6567165"/>
<dbReference type="AlphaFoldDB" id="B4JQS6"/>